<dbReference type="AlphaFoldDB" id="A0A6G8F1J4"/>
<dbReference type="EMBL" id="MN990733">
    <property type="protein sequence ID" value="QIM10028.1"/>
    <property type="molecule type" value="Genomic_DNA"/>
</dbReference>
<reference evidence="1" key="1">
    <citation type="journal article" date="2020" name="J. ISSAAS">
        <title>Lactobacilli and other gastrointestinal microbiota of Peromyscus leucopus, reservoir host for agents of Lyme disease and other zoonoses in North America.</title>
        <authorList>
            <person name="Milovic A."/>
            <person name="Bassam K."/>
            <person name="Shao H."/>
            <person name="Chatzistamou I."/>
            <person name="Tufts D.M."/>
            <person name="Diuk-Wasser M."/>
            <person name="Barbour A.G."/>
        </authorList>
    </citation>
    <scope>NUCLEOTIDE SEQUENCE</scope>
    <source>
        <strain evidence="1">LL70</strain>
    </source>
</reference>
<evidence type="ECO:0000313" key="1">
    <source>
        <dbReference type="EMBL" id="QIM10028.1"/>
    </source>
</evidence>
<protein>
    <submittedName>
        <fullName evidence="1">Uncharacterized protein</fullName>
    </submittedName>
</protein>
<gene>
    <name evidence="1" type="ORF">Prevot485_1270</name>
</gene>
<organism evidence="1">
    <name type="scientific">uncultured Prevotella sp</name>
    <dbReference type="NCBI Taxonomy" id="159272"/>
    <lineage>
        <taxon>Bacteria</taxon>
        <taxon>Pseudomonadati</taxon>
        <taxon>Bacteroidota</taxon>
        <taxon>Bacteroidia</taxon>
        <taxon>Bacteroidales</taxon>
        <taxon>Prevotellaceae</taxon>
        <taxon>Prevotella</taxon>
        <taxon>environmental samples</taxon>
    </lineage>
</organism>
<sequence length="75" mass="8259">MIVITVLRRVWHNKMAFVATVGTASCRATDNDAKDKERVETKAVALHDAVPAIVPQNKRVLITQQTGADCIVIRC</sequence>
<proteinExistence type="predicted"/>
<name>A0A6G8F1J4_9BACT</name>
<accession>A0A6G8F1J4</accession>